<feature type="domain" description="PPIase cyclophilin-type" evidence="10">
    <location>
        <begin position="1"/>
        <end position="162"/>
    </location>
</feature>
<evidence type="ECO:0000256" key="7">
    <source>
        <dbReference type="ARBA" id="ARBA00023235"/>
    </source>
</evidence>
<evidence type="ECO:0000256" key="1">
    <source>
        <dbReference type="ARBA" id="ARBA00002388"/>
    </source>
</evidence>
<dbReference type="PROSITE" id="PS50072">
    <property type="entry name" value="CSA_PPIASE_2"/>
    <property type="match status" value="1"/>
</dbReference>
<comment type="similarity">
    <text evidence="3">Belongs to the cyclophilin-type PPIase family.</text>
</comment>
<evidence type="ECO:0000256" key="3">
    <source>
        <dbReference type="ARBA" id="ARBA00007365"/>
    </source>
</evidence>
<keyword evidence="7 11" id="KW-0413">Isomerase</keyword>
<name>A0AAW7X1T3_9GAMM</name>
<dbReference type="InterPro" id="IPR020892">
    <property type="entry name" value="Cyclophilin-type_PPIase_CS"/>
</dbReference>
<dbReference type="GO" id="GO:0005737">
    <property type="term" value="C:cytoplasm"/>
    <property type="evidence" value="ECO:0007669"/>
    <property type="project" value="UniProtKB-SubCell"/>
</dbReference>
<evidence type="ECO:0000256" key="2">
    <source>
        <dbReference type="ARBA" id="ARBA00004496"/>
    </source>
</evidence>
<evidence type="ECO:0000256" key="8">
    <source>
        <dbReference type="ARBA" id="ARBA00040927"/>
    </source>
</evidence>
<sequence length="163" mass="17886">MITLHTNFGDITLELDFDKAPKTAANFKAYAEEGFYEGTVFHRVIKDFMIQGGGFTEDMTQKSGKAPIQNEADNGLKNELGTIAMARTMDPHSASSQFFINTKNNDFLNFKSKDMQGWGYCVFGKVTDGLEVIKKIEAVSTGKHGGHADVPNDAVIIEKVTVA</sequence>
<dbReference type="FunFam" id="2.40.100.10:FF:000004">
    <property type="entry name" value="Peptidyl-prolyl cis-trans isomerase"/>
    <property type="match status" value="1"/>
</dbReference>
<organism evidence="11 12">
    <name type="scientific">Saccharophagus degradans</name>
    <dbReference type="NCBI Taxonomy" id="86304"/>
    <lineage>
        <taxon>Bacteria</taxon>
        <taxon>Pseudomonadati</taxon>
        <taxon>Pseudomonadota</taxon>
        <taxon>Gammaproteobacteria</taxon>
        <taxon>Cellvibrionales</taxon>
        <taxon>Cellvibrionaceae</taxon>
        <taxon>Saccharophagus</taxon>
    </lineage>
</organism>
<comment type="subcellular location">
    <subcellularLocation>
        <location evidence="2">Cytoplasm</location>
    </subcellularLocation>
</comment>
<comment type="caution">
    <text evidence="11">The sequence shown here is derived from an EMBL/GenBank/DDBJ whole genome shotgun (WGS) entry which is preliminary data.</text>
</comment>
<evidence type="ECO:0000256" key="9">
    <source>
        <dbReference type="ARBA" id="ARBA00041930"/>
    </source>
</evidence>
<keyword evidence="5" id="KW-0963">Cytoplasm</keyword>
<gene>
    <name evidence="11" type="ORF">Q4521_02245</name>
</gene>
<evidence type="ECO:0000313" key="11">
    <source>
        <dbReference type="EMBL" id="MDO6421284.1"/>
    </source>
</evidence>
<dbReference type="PIRSF" id="PIRSF001467">
    <property type="entry name" value="Peptidylpro_ismrse"/>
    <property type="match status" value="1"/>
</dbReference>
<comment type="function">
    <text evidence="1">PPIases accelerate the folding of proteins. It catalyzes the cis-trans isomerization of proline imidic peptide bonds in oligopeptides.</text>
</comment>
<dbReference type="Pfam" id="PF00160">
    <property type="entry name" value="Pro_isomerase"/>
    <property type="match status" value="1"/>
</dbReference>
<proteinExistence type="inferred from homology"/>
<accession>A0AAW7X1T3</accession>
<evidence type="ECO:0000256" key="5">
    <source>
        <dbReference type="ARBA" id="ARBA00022490"/>
    </source>
</evidence>
<evidence type="ECO:0000259" key="10">
    <source>
        <dbReference type="PROSITE" id="PS50072"/>
    </source>
</evidence>
<dbReference type="Proteomes" id="UP001169760">
    <property type="component" value="Unassembled WGS sequence"/>
</dbReference>
<dbReference type="EC" id="5.2.1.8" evidence="4"/>
<dbReference type="RefSeq" id="WP_216063993.1">
    <property type="nucleotide sequence ID" value="NZ_JAHKPP010000027.1"/>
</dbReference>
<dbReference type="PROSITE" id="PS00170">
    <property type="entry name" value="CSA_PPIASE_1"/>
    <property type="match status" value="1"/>
</dbReference>
<evidence type="ECO:0000313" key="12">
    <source>
        <dbReference type="Proteomes" id="UP001169760"/>
    </source>
</evidence>
<dbReference type="GO" id="GO:0003755">
    <property type="term" value="F:peptidyl-prolyl cis-trans isomerase activity"/>
    <property type="evidence" value="ECO:0007669"/>
    <property type="project" value="UniProtKB-KW"/>
</dbReference>
<dbReference type="AlphaFoldDB" id="A0AAW7X1T3"/>
<dbReference type="CDD" id="cd01920">
    <property type="entry name" value="cyclophilin_EcCYP_like"/>
    <property type="match status" value="1"/>
</dbReference>
<reference evidence="11" key="1">
    <citation type="submission" date="2023-07" db="EMBL/GenBank/DDBJ databases">
        <title>Genome content predicts the carbon catabolic preferences of heterotrophic bacteria.</title>
        <authorList>
            <person name="Gralka M."/>
        </authorList>
    </citation>
    <scope>NUCLEOTIDE SEQUENCE</scope>
    <source>
        <strain evidence="11">I3M17_2</strain>
    </source>
</reference>
<protein>
    <recommendedName>
        <fullName evidence="8">Peptidyl-prolyl cis-trans isomerase B</fullName>
        <ecNumber evidence="4">5.2.1.8</ecNumber>
    </recommendedName>
    <alternativeName>
        <fullName evidence="9">Rotamase B</fullName>
    </alternativeName>
</protein>
<evidence type="ECO:0000256" key="6">
    <source>
        <dbReference type="ARBA" id="ARBA00023110"/>
    </source>
</evidence>
<dbReference type="GO" id="GO:0006457">
    <property type="term" value="P:protein folding"/>
    <property type="evidence" value="ECO:0007669"/>
    <property type="project" value="InterPro"/>
</dbReference>
<keyword evidence="6" id="KW-0697">Rotamase</keyword>
<dbReference type="PANTHER" id="PTHR43246">
    <property type="entry name" value="PEPTIDYL-PROLYL CIS-TRANS ISOMERASE CYP38, CHLOROPLASTIC"/>
    <property type="match status" value="1"/>
</dbReference>
<dbReference type="EMBL" id="JAUOPB010000001">
    <property type="protein sequence ID" value="MDO6421284.1"/>
    <property type="molecule type" value="Genomic_DNA"/>
</dbReference>
<dbReference type="InterPro" id="IPR044665">
    <property type="entry name" value="E_coli_cyclophilin_A-like"/>
</dbReference>
<evidence type="ECO:0000256" key="4">
    <source>
        <dbReference type="ARBA" id="ARBA00013194"/>
    </source>
</evidence>
<dbReference type="InterPro" id="IPR024936">
    <property type="entry name" value="Cyclophilin-type_PPIase"/>
</dbReference>
<dbReference type="InterPro" id="IPR002130">
    <property type="entry name" value="Cyclophilin-type_PPIase_dom"/>
</dbReference>